<evidence type="ECO:0000256" key="5">
    <source>
        <dbReference type="ARBA" id="ARBA00022723"/>
    </source>
</evidence>
<keyword evidence="7" id="KW-0784">Thiamine biosynthesis</keyword>
<evidence type="ECO:0000256" key="4">
    <source>
        <dbReference type="ARBA" id="ARBA00022679"/>
    </source>
</evidence>
<evidence type="ECO:0000256" key="6">
    <source>
        <dbReference type="ARBA" id="ARBA00022842"/>
    </source>
</evidence>
<keyword evidence="4 12" id="KW-0808">Transferase</keyword>
<dbReference type="GO" id="GO:0005737">
    <property type="term" value="C:cytoplasm"/>
    <property type="evidence" value="ECO:0007669"/>
    <property type="project" value="TreeGrafter"/>
</dbReference>
<dbReference type="AlphaFoldDB" id="A0A3B0RVY0"/>
<comment type="cofactor">
    <cofactor evidence="1">
        <name>Mg(2+)</name>
        <dbReference type="ChEBI" id="CHEBI:18420"/>
    </cofactor>
</comment>
<dbReference type="InterPro" id="IPR013785">
    <property type="entry name" value="Aldolase_TIM"/>
</dbReference>
<dbReference type="Pfam" id="PF02581">
    <property type="entry name" value="TMP-TENI"/>
    <property type="match status" value="1"/>
</dbReference>
<feature type="domain" description="Thiamine phosphate synthase/TenI" evidence="11">
    <location>
        <begin position="5"/>
        <end position="187"/>
    </location>
</feature>
<dbReference type="UniPathway" id="UPA00060">
    <property type="reaction ID" value="UER00141"/>
</dbReference>
<protein>
    <recommendedName>
        <fullName evidence="3">thiamine phosphate synthase</fullName>
        <ecNumber evidence="3">2.5.1.3</ecNumber>
    </recommendedName>
</protein>
<keyword evidence="5" id="KW-0479">Metal-binding</keyword>
<dbReference type="InterPro" id="IPR022998">
    <property type="entry name" value="ThiamineP_synth_TenI"/>
</dbReference>
<accession>A0A3B0RVY0</accession>
<comment type="pathway">
    <text evidence="2">Cofactor biosynthesis; thiamine diphosphate biosynthesis; thiamine phosphate from 4-amino-2-methyl-5-diphosphomethylpyrimidine and 4-methyl-5-(2-phosphoethyl)-thiazole: step 1/1.</text>
</comment>
<evidence type="ECO:0000256" key="3">
    <source>
        <dbReference type="ARBA" id="ARBA00012830"/>
    </source>
</evidence>
<dbReference type="EMBL" id="UOEE01000148">
    <property type="protein sequence ID" value="VAV92656.1"/>
    <property type="molecule type" value="Genomic_DNA"/>
</dbReference>
<dbReference type="GO" id="GO:0046872">
    <property type="term" value="F:metal ion binding"/>
    <property type="evidence" value="ECO:0007669"/>
    <property type="project" value="UniProtKB-KW"/>
</dbReference>
<evidence type="ECO:0000256" key="8">
    <source>
        <dbReference type="ARBA" id="ARBA00047334"/>
    </source>
</evidence>
<evidence type="ECO:0000256" key="9">
    <source>
        <dbReference type="ARBA" id="ARBA00047851"/>
    </source>
</evidence>
<reference evidence="12" key="1">
    <citation type="submission" date="2018-06" db="EMBL/GenBank/DDBJ databases">
        <authorList>
            <person name="Zhirakovskaya E."/>
        </authorList>
    </citation>
    <scope>NUCLEOTIDE SEQUENCE</scope>
</reference>
<evidence type="ECO:0000256" key="7">
    <source>
        <dbReference type="ARBA" id="ARBA00022977"/>
    </source>
</evidence>
<dbReference type="PANTHER" id="PTHR20857:SF15">
    <property type="entry name" value="THIAMINE-PHOSPHATE SYNTHASE"/>
    <property type="match status" value="1"/>
</dbReference>
<dbReference type="EC" id="2.5.1.3" evidence="3"/>
<dbReference type="GO" id="GO:0004789">
    <property type="term" value="F:thiamine-phosphate diphosphorylase activity"/>
    <property type="evidence" value="ECO:0007669"/>
    <property type="project" value="UniProtKB-EC"/>
</dbReference>
<comment type="catalytic activity">
    <reaction evidence="10">
        <text>2-[(2R,5Z)-2-carboxy-4-methylthiazol-5(2H)-ylidene]ethyl phosphate + 4-amino-2-methyl-5-(diphosphooxymethyl)pyrimidine + 2 H(+) = thiamine phosphate + CO2 + diphosphate</text>
        <dbReference type="Rhea" id="RHEA:47844"/>
        <dbReference type="ChEBI" id="CHEBI:15378"/>
        <dbReference type="ChEBI" id="CHEBI:16526"/>
        <dbReference type="ChEBI" id="CHEBI:33019"/>
        <dbReference type="ChEBI" id="CHEBI:37575"/>
        <dbReference type="ChEBI" id="CHEBI:57841"/>
        <dbReference type="ChEBI" id="CHEBI:62899"/>
        <dbReference type="EC" id="2.5.1.3"/>
    </reaction>
</comment>
<dbReference type="InterPro" id="IPR034291">
    <property type="entry name" value="TMP_synthase"/>
</dbReference>
<dbReference type="SUPFAM" id="SSF51391">
    <property type="entry name" value="Thiamin phosphate synthase"/>
    <property type="match status" value="1"/>
</dbReference>
<dbReference type="PANTHER" id="PTHR20857">
    <property type="entry name" value="THIAMINE-PHOSPHATE PYROPHOSPHORYLASE"/>
    <property type="match status" value="1"/>
</dbReference>
<dbReference type="Gene3D" id="3.20.20.70">
    <property type="entry name" value="Aldolase class I"/>
    <property type="match status" value="1"/>
</dbReference>
<organism evidence="12">
    <name type="scientific">hydrothermal vent metagenome</name>
    <dbReference type="NCBI Taxonomy" id="652676"/>
    <lineage>
        <taxon>unclassified sequences</taxon>
        <taxon>metagenomes</taxon>
        <taxon>ecological metagenomes</taxon>
    </lineage>
</organism>
<name>A0A3B0RVY0_9ZZZZ</name>
<sequence length="208" mass="22138">MTTQIYLLTPPQISDLDAFASGLDAVCGAVQIAALQIRLKQADKAELRRVFEVLAPIARKNDTIVIINDDPHLAQELGADGVHLGQNDMAVKAARKLLGPNMVIGITAHNSRHLAMLGGEAGADYVAFGAFYPSATKKTDFVATTELLSWWSAIMEIPCVAIGGITVQNAGVLAKAGTDFVALSAGIWDADDQPVVMVRQLAKILMEN</sequence>
<dbReference type="InterPro" id="IPR036206">
    <property type="entry name" value="ThiamineP_synth_sf"/>
</dbReference>
<dbReference type="CDD" id="cd00564">
    <property type="entry name" value="TMP_TenI"/>
    <property type="match status" value="1"/>
</dbReference>
<dbReference type="HAMAP" id="MF_00097">
    <property type="entry name" value="TMP_synthase"/>
    <property type="match status" value="1"/>
</dbReference>
<proteinExistence type="inferred from homology"/>
<comment type="catalytic activity">
    <reaction evidence="8">
        <text>4-methyl-5-(2-phosphooxyethyl)-thiazole + 4-amino-2-methyl-5-(diphosphooxymethyl)pyrimidine + H(+) = thiamine phosphate + diphosphate</text>
        <dbReference type="Rhea" id="RHEA:22328"/>
        <dbReference type="ChEBI" id="CHEBI:15378"/>
        <dbReference type="ChEBI" id="CHEBI:33019"/>
        <dbReference type="ChEBI" id="CHEBI:37575"/>
        <dbReference type="ChEBI" id="CHEBI:57841"/>
        <dbReference type="ChEBI" id="CHEBI:58296"/>
        <dbReference type="EC" id="2.5.1.3"/>
    </reaction>
</comment>
<dbReference type="GO" id="GO:0009229">
    <property type="term" value="P:thiamine diphosphate biosynthetic process"/>
    <property type="evidence" value="ECO:0007669"/>
    <property type="project" value="UniProtKB-UniPathway"/>
</dbReference>
<keyword evidence="6" id="KW-0460">Magnesium</keyword>
<gene>
    <name evidence="12" type="ORF">MNBD_ALPHA06-815</name>
</gene>
<evidence type="ECO:0000256" key="2">
    <source>
        <dbReference type="ARBA" id="ARBA00005165"/>
    </source>
</evidence>
<dbReference type="NCBIfam" id="TIGR00693">
    <property type="entry name" value="thiE"/>
    <property type="match status" value="1"/>
</dbReference>
<evidence type="ECO:0000313" key="12">
    <source>
        <dbReference type="EMBL" id="VAV92656.1"/>
    </source>
</evidence>
<comment type="catalytic activity">
    <reaction evidence="9">
        <text>2-(2-carboxy-4-methylthiazol-5-yl)ethyl phosphate + 4-amino-2-methyl-5-(diphosphooxymethyl)pyrimidine + 2 H(+) = thiamine phosphate + CO2 + diphosphate</text>
        <dbReference type="Rhea" id="RHEA:47848"/>
        <dbReference type="ChEBI" id="CHEBI:15378"/>
        <dbReference type="ChEBI" id="CHEBI:16526"/>
        <dbReference type="ChEBI" id="CHEBI:33019"/>
        <dbReference type="ChEBI" id="CHEBI:37575"/>
        <dbReference type="ChEBI" id="CHEBI:57841"/>
        <dbReference type="ChEBI" id="CHEBI:62890"/>
        <dbReference type="EC" id="2.5.1.3"/>
    </reaction>
</comment>
<evidence type="ECO:0000256" key="1">
    <source>
        <dbReference type="ARBA" id="ARBA00001946"/>
    </source>
</evidence>
<evidence type="ECO:0000259" key="11">
    <source>
        <dbReference type="Pfam" id="PF02581"/>
    </source>
</evidence>
<evidence type="ECO:0000256" key="10">
    <source>
        <dbReference type="ARBA" id="ARBA00047883"/>
    </source>
</evidence>
<dbReference type="GO" id="GO:0009228">
    <property type="term" value="P:thiamine biosynthetic process"/>
    <property type="evidence" value="ECO:0007669"/>
    <property type="project" value="UniProtKB-KW"/>
</dbReference>